<feature type="region of interest" description="Disordered" evidence="1">
    <location>
        <begin position="383"/>
        <end position="460"/>
    </location>
</feature>
<accession>A0A9K3LZ00</accession>
<feature type="compositionally biased region" description="Polar residues" evidence="1">
    <location>
        <begin position="395"/>
        <end position="404"/>
    </location>
</feature>
<reference evidence="2" key="2">
    <citation type="submission" date="2021-04" db="EMBL/GenBank/DDBJ databases">
        <authorList>
            <person name="Podell S."/>
        </authorList>
    </citation>
    <scope>NUCLEOTIDE SEQUENCE</scope>
    <source>
        <strain evidence="2">Hildebrandi</strain>
    </source>
</reference>
<feature type="region of interest" description="Disordered" evidence="1">
    <location>
        <begin position="1549"/>
        <end position="1590"/>
    </location>
</feature>
<gene>
    <name evidence="2" type="ORF">IV203_027472</name>
</gene>
<feature type="region of interest" description="Disordered" evidence="1">
    <location>
        <begin position="1323"/>
        <end position="1351"/>
    </location>
</feature>
<feature type="compositionally biased region" description="Basic and acidic residues" evidence="1">
    <location>
        <begin position="1511"/>
        <end position="1527"/>
    </location>
</feature>
<dbReference type="EMBL" id="JAGRRH010000005">
    <property type="protein sequence ID" value="KAG7369726.1"/>
    <property type="molecule type" value="Genomic_DNA"/>
</dbReference>
<feature type="compositionally biased region" description="Polar residues" evidence="1">
    <location>
        <begin position="1499"/>
        <end position="1508"/>
    </location>
</feature>
<feature type="compositionally biased region" description="Polar residues" evidence="1">
    <location>
        <begin position="118"/>
        <end position="151"/>
    </location>
</feature>
<feature type="region of interest" description="Disordered" evidence="1">
    <location>
        <begin position="998"/>
        <end position="1065"/>
    </location>
</feature>
<feature type="compositionally biased region" description="Polar residues" evidence="1">
    <location>
        <begin position="561"/>
        <end position="591"/>
    </location>
</feature>
<feature type="compositionally biased region" description="Basic and acidic residues" evidence="1">
    <location>
        <begin position="1679"/>
        <end position="1694"/>
    </location>
</feature>
<dbReference type="OrthoDB" id="10692604at2759"/>
<feature type="region of interest" description="Disordered" evidence="1">
    <location>
        <begin position="1861"/>
        <end position="1905"/>
    </location>
</feature>
<feature type="compositionally biased region" description="Basic and acidic residues" evidence="1">
    <location>
        <begin position="772"/>
        <end position="788"/>
    </location>
</feature>
<name>A0A9K3LZ00_9STRA</name>
<feature type="compositionally biased region" description="Low complexity" evidence="1">
    <location>
        <begin position="88"/>
        <end position="117"/>
    </location>
</feature>
<feature type="region of interest" description="Disordered" evidence="1">
    <location>
        <begin position="1622"/>
        <end position="1694"/>
    </location>
</feature>
<feature type="region of interest" description="Disordered" evidence="1">
    <location>
        <begin position="1434"/>
        <end position="1530"/>
    </location>
</feature>
<feature type="compositionally biased region" description="Polar residues" evidence="1">
    <location>
        <begin position="1823"/>
        <end position="1836"/>
    </location>
</feature>
<feature type="compositionally biased region" description="Basic and acidic residues" evidence="1">
    <location>
        <begin position="1652"/>
        <end position="1666"/>
    </location>
</feature>
<feature type="region of interest" description="Disordered" evidence="1">
    <location>
        <begin position="1719"/>
        <end position="1740"/>
    </location>
</feature>
<evidence type="ECO:0000313" key="2">
    <source>
        <dbReference type="EMBL" id="KAG7369726.1"/>
    </source>
</evidence>
<evidence type="ECO:0000313" key="3">
    <source>
        <dbReference type="Proteomes" id="UP000693970"/>
    </source>
</evidence>
<feature type="compositionally biased region" description="Basic and acidic residues" evidence="1">
    <location>
        <begin position="1549"/>
        <end position="1560"/>
    </location>
</feature>
<feature type="region of interest" description="Disordered" evidence="1">
    <location>
        <begin position="679"/>
        <end position="878"/>
    </location>
</feature>
<feature type="compositionally biased region" description="Polar residues" evidence="1">
    <location>
        <begin position="680"/>
        <end position="702"/>
    </location>
</feature>
<feature type="region of interest" description="Disordered" evidence="1">
    <location>
        <begin position="1077"/>
        <end position="1189"/>
    </location>
</feature>
<reference evidence="2" key="1">
    <citation type="journal article" date="2021" name="Sci. Rep.">
        <title>Diploid genomic architecture of Nitzschia inconspicua, an elite biomass production diatom.</title>
        <authorList>
            <person name="Oliver A."/>
            <person name="Podell S."/>
            <person name="Pinowska A."/>
            <person name="Traller J.C."/>
            <person name="Smith S.R."/>
            <person name="McClure R."/>
            <person name="Beliaev A."/>
            <person name="Bohutskyi P."/>
            <person name="Hill E.A."/>
            <person name="Rabines A."/>
            <person name="Zheng H."/>
            <person name="Allen L.Z."/>
            <person name="Kuo A."/>
            <person name="Grigoriev I.V."/>
            <person name="Allen A.E."/>
            <person name="Hazlebeck D."/>
            <person name="Allen E.E."/>
        </authorList>
    </citation>
    <scope>NUCLEOTIDE SEQUENCE</scope>
    <source>
        <strain evidence="2">Hildebrandi</strain>
    </source>
</reference>
<feature type="compositionally biased region" description="Polar residues" evidence="1">
    <location>
        <begin position="919"/>
        <end position="934"/>
    </location>
</feature>
<feature type="compositionally biased region" description="Basic and acidic residues" evidence="1">
    <location>
        <begin position="1103"/>
        <end position="1117"/>
    </location>
</feature>
<feature type="region of interest" description="Disordered" evidence="1">
    <location>
        <begin position="505"/>
        <end position="591"/>
    </location>
</feature>
<proteinExistence type="predicted"/>
<feature type="compositionally biased region" description="Basic and acidic residues" evidence="1">
    <location>
        <begin position="445"/>
        <end position="457"/>
    </location>
</feature>
<feature type="compositionally biased region" description="Polar residues" evidence="1">
    <location>
        <begin position="791"/>
        <end position="801"/>
    </location>
</feature>
<protein>
    <submittedName>
        <fullName evidence="2">Uncharacterized protein</fullName>
    </submittedName>
</protein>
<feature type="compositionally biased region" description="Basic and acidic residues" evidence="1">
    <location>
        <begin position="941"/>
        <end position="954"/>
    </location>
</feature>
<feature type="region of interest" description="Disordered" evidence="1">
    <location>
        <begin position="1823"/>
        <end position="1848"/>
    </location>
</feature>
<feature type="compositionally biased region" description="Low complexity" evidence="1">
    <location>
        <begin position="512"/>
        <end position="525"/>
    </location>
</feature>
<feature type="region of interest" description="Disordered" evidence="1">
    <location>
        <begin position="241"/>
        <end position="339"/>
    </location>
</feature>
<feature type="compositionally biased region" description="Polar residues" evidence="1">
    <location>
        <begin position="856"/>
        <end position="871"/>
    </location>
</feature>
<feature type="compositionally biased region" description="Polar residues" evidence="1">
    <location>
        <begin position="246"/>
        <end position="270"/>
    </location>
</feature>
<feature type="compositionally biased region" description="Basic and acidic residues" evidence="1">
    <location>
        <begin position="1125"/>
        <end position="1135"/>
    </location>
</feature>
<feature type="compositionally biased region" description="Polar residues" evidence="1">
    <location>
        <begin position="321"/>
        <end position="336"/>
    </location>
</feature>
<feature type="compositionally biased region" description="Basic and acidic residues" evidence="1">
    <location>
        <begin position="1441"/>
        <end position="1452"/>
    </location>
</feature>
<feature type="compositionally biased region" description="Basic and acidic residues" evidence="1">
    <location>
        <begin position="645"/>
        <end position="654"/>
    </location>
</feature>
<feature type="region of interest" description="Disordered" evidence="1">
    <location>
        <begin position="1786"/>
        <end position="1808"/>
    </location>
</feature>
<feature type="compositionally biased region" description="Basic and acidic residues" evidence="1">
    <location>
        <begin position="1144"/>
        <end position="1157"/>
    </location>
</feature>
<feature type="compositionally biased region" description="Basic and acidic residues" evidence="1">
    <location>
        <begin position="1014"/>
        <end position="1046"/>
    </location>
</feature>
<feature type="compositionally biased region" description="Basic and acidic residues" evidence="1">
    <location>
        <begin position="734"/>
        <end position="747"/>
    </location>
</feature>
<dbReference type="Proteomes" id="UP000693970">
    <property type="component" value="Unassembled WGS sequence"/>
</dbReference>
<feature type="region of interest" description="Disordered" evidence="1">
    <location>
        <begin position="645"/>
        <end position="665"/>
    </location>
</feature>
<feature type="compositionally biased region" description="Low complexity" evidence="1">
    <location>
        <begin position="152"/>
        <end position="170"/>
    </location>
</feature>
<feature type="compositionally biased region" description="Polar residues" evidence="1">
    <location>
        <begin position="1331"/>
        <end position="1343"/>
    </location>
</feature>
<keyword evidence="3" id="KW-1185">Reference proteome</keyword>
<feature type="compositionally biased region" description="Polar residues" evidence="1">
    <location>
        <begin position="281"/>
        <end position="303"/>
    </location>
</feature>
<feature type="compositionally biased region" description="Polar residues" evidence="1">
    <location>
        <begin position="1631"/>
        <end position="1648"/>
    </location>
</feature>
<organism evidence="2 3">
    <name type="scientific">Nitzschia inconspicua</name>
    <dbReference type="NCBI Taxonomy" id="303405"/>
    <lineage>
        <taxon>Eukaryota</taxon>
        <taxon>Sar</taxon>
        <taxon>Stramenopiles</taxon>
        <taxon>Ochrophyta</taxon>
        <taxon>Bacillariophyta</taxon>
        <taxon>Bacillariophyceae</taxon>
        <taxon>Bacillariophycidae</taxon>
        <taxon>Bacillariales</taxon>
        <taxon>Bacillariaceae</taxon>
        <taxon>Nitzschia</taxon>
    </lineage>
</organism>
<feature type="region of interest" description="Disordered" evidence="1">
    <location>
        <begin position="1375"/>
        <end position="1413"/>
    </location>
</feature>
<evidence type="ECO:0000256" key="1">
    <source>
        <dbReference type="SAM" id="MobiDB-lite"/>
    </source>
</evidence>
<feature type="region of interest" description="Disordered" evidence="1">
    <location>
        <begin position="84"/>
        <end position="191"/>
    </location>
</feature>
<feature type="compositionally biased region" description="Basic and acidic residues" evidence="1">
    <location>
        <begin position="1487"/>
        <end position="1498"/>
    </location>
</feature>
<sequence>MAGNKRQAKVVTPQRGTIASRYLQAISTQMAGSAATTAPPSSVVTPDVVKNHNSSNYHHNNSSFLSSLGTVDCSSMTASTAMLDQSESWTTTGTKSRSGGTIVTPSSSAAAAPTTPTRQRQWSERQGNSNSRTTNQFSQYNNNIPGSYTTIPLSGGSSTTPASSRPTTPTKHLPPPGTSNGAKSMMDNDDSSLESALSATAAAAAAQKETKLAIELGNLAVRQQQRNEGVLVGMGCGLTGPALTSGRPTTPTQSIGGGSYSCTTPSNSNHSRSHFLFPRTNPRTPTKSPGRSHNANNDPTLTNPYAIKRSTGTEVDVTAKSPRSSATPTSLLSSRPKSPIAGWTKQQQYHYHLSTTSEAGAPTEVMTNLTKDLVLTHRIPRKVRQDPSEAGASTEIMTNRTSDVLTRVRQKWNSNNETNSTTRTSQVAHESEAAVPVGQQPQRNSQDKGMDQHDAGEGYRNLPLADETLPEESQSLYQIPQQHVDTNTSGRASRRINSYWNARKKGKNQHMPSLVDSQSSSVSSLPDERRLDPTVEQQHTSHSAHARLLDSTGPNVPAQPNHFTGNSGRGLSQHVQKARQQSILSPSASETTASMPSISAAVVNEPLVVVKSDKRRMLGQQHTEAIEEEKEEELRGQGVYSVREREEEINEHTGRSSLNGTGRDTEMAPQFRIAKWTIRGAQQRQTQQSTMSENIRNKQLSTPPDPIISVTIRGEDYNGYQNDEDDESTLPEYTESHQRGGGDRADEFVVYNERSVRNAAAVFQSRGPPDSPKSDYSQEKGGEKERHRSFSQHSRYSNASTERGKSPIQPLFSLDRVDLEASDPPARPLRSRSMTAEQFLRTAGDVTGEEERPRRSQSLSRSIERNVSSKSAVGPSGMDVPEYLFVRKASYGEEEDNSVLDEELVHIMEGNEANHETRQYGSSSPLTSTRTETPLSLRARTPSESRRSTSDRFRHYGSSQRPISVNEATFTPDRSHGGVLTTKSVKDKIRAFNMLTPGKWGKSPVVKTSSPFASEKRNLDRSHSPQHSRPQERLYNEGQEEKKEEEMIPGLYNQPIDRDDDSSVKSLRDKLEKRFAQRHASLGLGRDVDEANDDDYSVQSLRGKLEQKINEARKDPSGVDDDDDGSVRSLRERFEGPALKRKGEHVDNLRAMFESKPRARQPLPVKSKKTAGSHSQSSASFGIGHKVPAESTQKPEAIIGKEDSRKVFSQELTVESMRCTGTTGGTQNVQRTFTTTFEKGPTPNSVASPVPYDGDFTHANVAEEKTVKVERVTDNIVSFTTQTIRNEALEIKPNLHRKESNHFGDEGSSRNSVFSRFNEWAKERQSDSKRSLANQDNLGNENDSFPAVSRTGSYDMADIREDDLSPNTDDLIAAVSDDEQRMVPGSHWTARDEANARRKTPQPGDIKGASSESDYSEAVTLDASIAEVSLLTNPSPIRSKCSKDSRDAERNSDASSSVFELFAKKSETSSIQPSESAAPLIPGPLHRMSDQYVHDASNKSESSTSAVLQNRIKEAEGKDHHALDAQKRGNISLTRSAFADSREIASEWHKESFPWRKEPPDDPFQLDPTDISTFSDSEWPDFGDKNEFPRVDRTCRASMWDTDPLEIPKLQNHSQETTIKIARESRRLDPPSTSEPQLEVSSTASPSKKSPLAHEHQLVEGRHEDNENGQQNSMFVHRPTKETAAKRDNETARQIAQEKCHQPTINNVGVGDLTSLPDYGYSGDHVSRQTTNANNRPDTMSREKAIQIPEVPPLPSPFDPNYASIMEARHKMLLIRQRALLHRRATREKNQANPQPGFFGRTHPERPSQIAPVAPQINFLHSQAANPSDAPSNSIGASDPEPWEAFGTDDPLQQTFEALTRPRNRNDTPPRPSHHPPVLESTWKAPHAPPKLASVQQTSDQRRPQPTFYSKIKSTFGLNNEYKEATKSEAVIARITAVRAARMRRYQEKNAANVSYRQRIIDREPVVGYRFYTHGNDDFGMPPEAYAKKVESAAHDDTSLSTNSNAVDYAANLAID</sequence>
<feature type="compositionally biased region" description="Polar residues" evidence="1">
    <location>
        <begin position="1728"/>
        <end position="1738"/>
    </location>
</feature>
<comment type="caution">
    <text evidence="2">The sequence shown here is derived from an EMBL/GenBank/DDBJ whole genome shotgun (WGS) entry which is preliminary data.</text>
</comment>
<feature type="region of interest" description="Disordered" evidence="1">
    <location>
        <begin position="911"/>
        <end position="959"/>
    </location>
</feature>
<feature type="compositionally biased region" description="Low complexity" evidence="1">
    <location>
        <begin position="413"/>
        <end position="425"/>
    </location>
</feature>